<dbReference type="Proteomes" id="UP001158986">
    <property type="component" value="Unassembled WGS sequence"/>
</dbReference>
<organism evidence="2 3">
    <name type="scientific">Peronospora belbahrii</name>
    <dbReference type="NCBI Taxonomy" id="622444"/>
    <lineage>
        <taxon>Eukaryota</taxon>
        <taxon>Sar</taxon>
        <taxon>Stramenopiles</taxon>
        <taxon>Oomycota</taxon>
        <taxon>Peronosporomycetes</taxon>
        <taxon>Peronosporales</taxon>
        <taxon>Peronosporaceae</taxon>
        <taxon>Peronospora</taxon>
    </lineage>
</organism>
<evidence type="ECO:0000313" key="2">
    <source>
        <dbReference type="EMBL" id="CAH0521118.1"/>
    </source>
</evidence>
<reference evidence="2 3" key="1">
    <citation type="submission" date="2021-11" db="EMBL/GenBank/DDBJ databases">
        <authorList>
            <person name="Islam A."/>
            <person name="Islam S."/>
            <person name="Flora M.S."/>
            <person name="Rahman M."/>
            <person name="Ziaur R.M."/>
            <person name="Epstein J.H."/>
            <person name="Hassan M."/>
            <person name="Klassen M."/>
            <person name="Woodard K."/>
            <person name="Webb A."/>
            <person name="Webby R.J."/>
            <person name="El Zowalaty M.E."/>
        </authorList>
    </citation>
    <scope>NUCLEOTIDE SEQUENCE [LARGE SCALE GENOMIC DNA]</scope>
    <source>
        <strain evidence="2">Pbs1</strain>
    </source>
</reference>
<dbReference type="PANTHER" id="PTHR37332">
    <property type="entry name" value="EXPRESSED PROTEIN"/>
    <property type="match status" value="1"/>
</dbReference>
<proteinExistence type="predicted"/>
<gene>
    <name evidence="2" type="ORF">PBS001_LOCUS7578</name>
</gene>
<sequence length="488" mass="53679">MDTLPTTALSEEEVLASLPPPPSALPDYSSPSSDINADHKNTFETTTNDVAIESNTSRSKLALSALKASSAARSIATVAHSKLTKSRRKGLSPIVKSPSVKASTASSPVAIETETSSPSSSDVTKAFDPLSSVASAAGSLTSGLTSSITSATSTFGSLLFSSQDSTVSNAHDVDERTTSTERTTEENAAVTAVEAAEMLQQITAQQKMKILEDLVQQRRSDWNYLKAIHEGSNYWLNIALIREQQVMSHVGEKQSIRRAAQYFYLGIGLGRLVGEVTHRELLAMDCCQLLEELEFYFSSSTVQGMKMMLATSSTLHEPVDKENSQELSNDEPFRPTMHKWNQRPVYRRLLTPSVPFPLDYREVLLSLCDILALVYSKLIEDSSASSNANVFQAIIRFDDRIKKLFIDPVKKEFLAVALQVMTEEIRLVRRRAWVWNLSVLLKVGPAAQIYSHFTRNGFAVTAVPHQQTSDVVLQSIRRQNNLASLACA</sequence>
<evidence type="ECO:0000256" key="1">
    <source>
        <dbReference type="SAM" id="MobiDB-lite"/>
    </source>
</evidence>
<dbReference type="PANTHER" id="PTHR37332:SF1">
    <property type="entry name" value="ELMO DOMAIN-CONTAINING PROTEIN"/>
    <property type="match status" value="1"/>
</dbReference>
<evidence type="ECO:0000313" key="3">
    <source>
        <dbReference type="Proteomes" id="UP001158986"/>
    </source>
</evidence>
<dbReference type="EMBL" id="CAKLCB010000375">
    <property type="protein sequence ID" value="CAH0521118.1"/>
    <property type="molecule type" value="Genomic_DNA"/>
</dbReference>
<feature type="region of interest" description="Disordered" evidence="1">
    <location>
        <begin position="1"/>
        <end position="40"/>
    </location>
</feature>
<name>A0ABN8D8D8_9STRA</name>
<feature type="compositionally biased region" description="Polar residues" evidence="1">
    <location>
        <begin position="100"/>
        <end position="123"/>
    </location>
</feature>
<accession>A0ABN8D8D8</accession>
<protein>
    <submittedName>
        <fullName evidence="2">Uncharacterized protein</fullName>
    </submittedName>
</protein>
<keyword evidence="3" id="KW-1185">Reference proteome</keyword>
<comment type="caution">
    <text evidence="2">The sequence shown here is derived from an EMBL/GenBank/DDBJ whole genome shotgun (WGS) entry which is preliminary data.</text>
</comment>
<feature type="region of interest" description="Disordered" evidence="1">
    <location>
        <begin position="86"/>
        <end position="124"/>
    </location>
</feature>